<comment type="caution">
    <text evidence="2">The sequence shown here is derived from an EMBL/GenBank/DDBJ whole genome shotgun (WGS) entry which is preliminary data.</text>
</comment>
<protein>
    <recommendedName>
        <fullName evidence="4">NAD-specific glutamate dehydrogenase</fullName>
    </recommendedName>
</protein>
<sequence length="1368" mass="139683">MGANSATTSVLVRLGPARVARVHAADQLELLQGESGRVLVVEVHELRGAVVEVVVLVLGHVQVEQRTEDLLVHVEGVGVALVGDAQGRQQVVHVHRGGVQKAPGAAQVVSHRLGQGDGLVALAPDEEDLHQAATDSDDGDGRPGGLDDTGVPELGEQPLEVLVVLLLAHEADEAVQLRGLELDEVDVHALAGREGLAQDGLGQLQHAALHDGVGGLGGLDAQAGQVEGQLEGEGDGLRVLEAVLAGHELVPGGGQADGLSVAVSQQESVDSGGDGSAGDEEDVVLVETELAELLDDGDQEDTSDDGLGLDRATELLHEELEERLLNGNELLGMLLLVDLEEDVQASTIEELVLHGQHLAGHGQAVAVVQDALGQEVGHDVGEGVLDDSLAGADVGRLGLGGAKGLLESSNEHHGAAVNVVGQLNVRGLLDGDGTGDLATGNDVETQLLQQSPGLDRETAGQVGLGKSSTRLVQLGRVDASLASNAGLGQNLDNRCVQLRLGLLADLSLVRAGPDANKRGQAGQSSLVGAAVLLLVDLELLLPEGLGLLGGLGAHNSLGLASSTSGGRTVDLGLDAVQCSEVTLGGCKKRELEGRLLGIDSLAALRSSSLLLLRLGDNLLADLDSLLLVLDVVALAGDGDKGHGGRQGDVGLGTVDLGAGLAVLNGDLADLLDGNLEVGLEDGDVPLVDGLHKLRGHVVVLGLLGEGDPHSGVDGAELGPALLLVVDLGESDGSREGILANDALGVLVGPDQLEVVAVSTLDAVLHAEVSHDVESPDGERVAGSQRGLVTLKELLVNSKDLGPLLSLLVELDQLVGRFSDEFVLDLQARAQRALEDGNVQLLGRLSLVGLSVGQGKTASELDSISAVRLGEAVLARAAKLGPDLLEQLRADLNALGPLLLADVEAGQGVTGLDLALDSDNNSLLGLGLGPGGRSRGGNSSLHNLVQDSISLVVLAVGLIRVDIRVKRSIDLNTALSSDSSLDLGRLNLLLLGLLLDSAHERHSSVDGRSGSLLAGTLEVAPHGLEDGNGRVQDTHGLELLTDLVQLADDGLRLVLGHVLVVEPDTVENVLGLSLTALATQEASVGNADLDLALVGLGDLSGSGRDRSAAAVLGQTTPEGDVELLSMGVVLLRLVRIRHAQGDLDTANVEDVQVTLSRLEDGLSVLHNLLVLGLLVQDGLELLSSGRGLGGELTVLGNGSLVDTAVHSLGLVVLLDASVQLGKLVVVLGSKGTLGTTALLLGVDDVLQKLLALGDSIVASSSLVLDGGRNVKRLDGTGNSELVGATENSLSDLGSPVEVLACVSRRGELLVGLGNVDAALQHALSGVSQSGAADCEGQNMRSVGLLGQRLPVPAPLLETGQEGRVGEDAL</sequence>
<name>A0A423X412_9PEZI</name>
<dbReference type="EMBL" id="LKEA01000003">
    <property type="protein sequence ID" value="ROW10600.1"/>
    <property type="molecule type" value="Genomic_DNA"/>
</dbReference>
<dbReference type="Proteomes" id="UP000283895">
    <property type="component" value="Unassembled WGS sequence"/>
</dbReference>
<gene>
    <name evidence="2" type="ORF">VMCG_02087</name>
</gene>
<evidence type="ECO:0008006" key="4">
    <source>
        <dbReference type="Google" id="ProtNLM"/>
    </source>
</evidence>
<organism evidence="2 3">
    <name type="scientific">Cytospora schulzeri</name>
    <dbReference type="NCBI Taxonomy" id="448051"/>
    <lineage>
        <taxon>Eukaryota</taxon>
        <taxon>Fungi</taxon>
        <taxon>Dikarya</taxon>
        <taxon>Ascomycota</taxon>
        <taxon>Pezizomycotina</taxon>
        <taxon>Sordariomycetes</taxon>
        <taxon>Sordariomycetidae</taxon>
        <taxon>Diaporthales</taxon>
        <taxon>Cytosporaceae</taxon>
        <taxon>Cytospora</taxon>
    </lineage>
</organism>
<evidence type="ECO:0000313" key="3">
    <source>
        <dbReference type="Proteomes" id="UP000283895"/>
    </source>
</evidence>
<evidence type="ECO:0000313" key="2">
    <source>
        <dbReference type="EMBL" id="ROW10600.1"/>
    </source>
</evidence>
<keyword evidence="3" id="KW-1185">Reference proteome</keyword>
<feature type="region of interest" description="Disordered" evidence="1">
    <location>
        <begin position="131"/>
        <end position="153"/>
    </location>
</feature>
<reference evidence="2 3" key="1">
    <citation type="submission" date="2015-09" db="EMBL/GenBank/DDBJ databases">
        <title>Host preference determinants of Valsa canker pathogens revealed by comparative genomics.</title>
        <authorList>
            <person name="Yin Z."/>
            <person name="Huang L."/>
        </authorList>
    </citation>
    <scope>NUCLEOTIDE SEQUENCE [LARGE SCALE GENOMIC DNA]</scope>
    <source>
        <strain evidence="2 3">03-1</strain>
    </source>
</reference>
<accession>A0A423X412</accession>
<evidence type="ECO:0000256" key="1">
    <source>
        <dbReference type="SAM" id="MobiDB-lite"/>
    </source>
</evidence>
<proteinExistence type="predicted"/>
<dbReference type="OrthoDB" id="10521800at2759"/>